<dbReference type="Pfam" id="PF13723">
    <property type="entry name" value="Ketoacyl-synt_2"/>
    <property type="match status" value="1"/>
</dbReference>
<dbReference type="PANTHER" id="PTHR11712">
    <property type="entry name" value="POLYKETIDE SYNTHASE-RELATED"/>
    <property type="match status" value="1"/>
</dbReference>
<keyword evidence="4" id="KW-1185">Reference proteome</keyword>
<organism evidence="3 4">
    <name type="scientific">Algibacter miyuki</name>
    <dbReference type="NCBI Taxonomy" id="1306933"/>
    <lineage>
        <taxon>Bacteria</taxon>
        <taxon>Pseudomonadati</taxon>
        <taxon>Bacteroidota</taxon>
        <taxon>Flavobacteriia</taxon>
        <taxon>Flavobacteriales</taxon>
        <taxon>Flavobacteriaceae</taxon>
        <taxon>Algibacter</taxon>
    </lineage>
</organism>
<sequence length="342" mass="37623">MKPFYINSSASISAQDTLEASHFLEDIISVEEKLARAIHPNYKTFISPIASRRMATGVKMGIATAKTALEAAQLNMPDAIITGTGMGCIEDSEKFLNAIIDNDEQFLTPTSFIQSTHNTVGAQIALTLKCKGYNVTYVHGAVSFESALLDAQLMLHENAANTILVGGTDELGKQFINDIVLAEAEENKPITTPFGEGAHFFTLSSSKENTSFCNLKGLKIFNKATTETIENKVEGFLKENDLTSEDIDAIILGKNGDAFDLLYQTLQNSIFKNTPQLHYKHLCGEFFTASAFGFWAATNIIKQQSIPKVLKLNSEEKSSYKTILLYNQFKGKQHSFTLLTSC</sequence>
<feature type="domain" description="Beta-ketoacyl synthase-like N-terminal" evidence="2">
    <location>
        <begin position="43"/>
        <end position="170"/>
    </location>
</feature>
<dbReference type="InterPro" id="IPR014030">
    <property type="entry name" value="Ketoacyl_synth_N"/>
</dbReference>
<keyword evidence="1" id="KW-0808">Transferase</keyword>
<name>A0ABV5GV63_9FLAO</name>
<dbReference type="Gene3D" id="3.40.47.10">
    <property type="match status" value="1"/>
</dbReference>
<evidence type="ECO:0000313" key="4">
    <source>
        <dbReference type="Proteomes" id="UP001589590"/>
    </source>
</evidence>
<dbReference type="InterPro" id="IPR016039">
    <property type="entry name" value="Thiolase-like"/>
</dbReference>
<protein>
    <submittedName>
        <fullName evidence="3">Beta-ketoacyl synthase chain length factor</fullName>
    </submittedName>
</protein>
<dbReference type="PANTHER" id="PTHR11712:SF336">
    <property type="entry name" value="3-OXOACYL-[ACYL-CARRIER-PROTEIN] SYNTHASE, MITOCHONDRIAL"/>
    <property type="match status" value="1"/>
</dbReference>
<dbReference type="InterPro" id="IPR000794">
    <property type="entry name" value="Beta-ketoacyl_synthase"/>
</dbReference>
<evidence type="ECO:0000313" key="3">
    <source>
        <dbReference type="EMBL" id="MFB9103523.1"/>
    </source>
</evidence>
<accession>A0ABV5GV63</accession>
<reference evidence="3 4" key="1">
    <citation type="submission" date="2024-09" db="EMBL/GenBank/DDBJ databases">
        <authorList>
            <person name="Sun Q."/>
            <person name="Mori K."/>
        </authorList>
    </citation>
    <scope>NUCLEOTIDE SEQUENCE [LARGE SCALE GENOMIC DNA]</scope>
    <source>
        <strain evidence="3 4">CECT 8300</strain>
    </source>
</reference>
<dbReference type="SUPFAM" id="SSF53901">
    <property type="entry name" value="Thiolase-like"/>
    <property type="match status" value="1"/>
</dbReference>
<dbReference type="EMBL" id="JBHMFA010000001">
    <property type="protein sequence ID" value="MFB9103523.1"/>
    <property type="molecule type" value="Genomic_DNA"/>
</dbReference>
<gene>
    <name evidence="3" type="ORF">ACFFU1_01325</name>
</gene>
<comment type="caution">
    <text evidence="3">The sequence shown here is derived from an EMBL/GenBank/DDBJ whole genome shotgun (WGS) entry which is preliminary data.</text>
</comment>
<evidence type="ECO:0000259" key="2">
    <source>
        <dbReference type="Pfam" id="PF13723"/>
    </source>
</evidence>
<dbReference type="Proteomes" id="UP001589590">
    <property type="component" value="Unassembled WGS sequence"/>
</dbReference>
<proteinExistence type="predicted"/>
<evidence type="ECO:0000256" key="1">
    <source>
        <dbReference type="ARBA" id="ARBA00022679"/>
    </source>
</evidence>
<dbReference type="RefSeq" id="WP_290269138.1">
    <property type="nucleotide sequence ID" value="NZ_JAUFQP010000007.1"/>
</dbReference>